<reference evidence="1 2" key="1">
    <citation type="submission" date="2018-10" db="EMBL/GenBank/DDBJ databases">
        <title>A high-quality apple genome assembly.</title>
        <authorList>
            <person name="Hu J."/>
        </authorList>
    </citation>
    <scope>NUCLEOTIDE SEQUENCE [LARGE SCALE GENOMIC DNA]</scope>
    <source>
        <strain evidence="2">cv. HFTH1</strain>
        <tissue evidence="1">Young leaf</tissue>
    </source>
</reference>
<gene>
    <name evidence="1" type="ORF">DVH24_032476</name>
</gene>
<organism evidence="1 2">
    <name type="scientific">Malus domestica</name>
    <name type="common">Apple</name>
    <name type="synonym">Pyrus malus</name>
    <dbReference type="NCBI Taxonomy" id="3750"/>
    <lineage>
        <taxon>Eukaryota</taxon>
        <taxon>Viridiplantae</taxon>
        <taxon>Streptophyta</taxon>
        <taxon>Embryophyta</taxon>
        <taxon>Tracheophyta</taxon>
        <taxon>Spermatophyta</taxon>
        <taxon>Magnoliopsida</taxon>
        <taxon>eudicotyledons</taxon>
        <taxon>Gunneridae</taxon>
        <taxon>Pentapetalae</taxon>
        <taxon>rosids</taxon>
        <taxon>fabids</taxon>
        <taxon>Rosales</taxon>
        <taxon>Rosaceae</taxon>
        <taxon>Amygdaloideae</taxon>
        <taxon>Maleae</taxon>
        <taxon>Malus</taxon>
    </lineage>
</organism>
<keyword evidence="2" id="KW-1185">Reference proteome</keyword>
<sequence length="75" mass="8338">MLDILPSSYIVFLTAKTLNALLASTLPVFLLASYAKISSILPTAATVCIHSRFKTSLPFSMLFIMFDHNNVMRDN</sequence>
<dbReference type="EMBL" id="RDQH01000335">
    <property type="protein sequence ID" value="RXH90119.1"/>
    <property type="molecule type" value="Genomic_DNA"/>
</dbReference>
<protein>
    <submittedName>
        <fullName evidence="1">Uncharacterized protein</fullName>
    </submittedName>
</protein>
<accession>A0A498J2X5</accession>
<dbReference type="AlphaFoldDB" id="A0A498J2X5"/>
<name>A0A498J2X5_MALDO</name>
<evidence type="ECO:0000313" key="2">
    <source>
        <dbReference type="Proteomes" id="UP000290289"/>
    </source>
</evidence>
<proteinExistence type="predicted"/>
<comment type="caution">
    <text evidence="1">The sequence shown here is derived from an EMBL/GenBank/DDBJ whole genome shotgun (WGS) entry which is preliminary data.</text>
</comment>
<dbReference type="Proteomes" id="UP000290289">
    <property type="component" value="Chromosome 9"/>
</dbReference>
<evidence type="ECO:0000313" key="1">
    <source>
        <dbReference type="EMBL" id="RXH90119.1"/>
    </source>
</evidence>